<keyword evidence="13" id="KW-0472">Membrane</keyword>
<dbReference type="PROSITE" id="PS50948">
    <property type="entry name" value="PAN"/>
    <property type="match status" value="1"/>
</dbReference>
<keyword evidence="1 11" id="KW-0723">Serine/threonine-protein kinase</keyword>
<dbReference type="PROSITE" id="PS00108">
    <property type="entry name" value="PROTEIN_KINASE_ST"/>
    <property type="match status" value="1"/>
</dbReference>
<keyword evidence="7" id="KW-1015">Disulfide bond</keyword>
<dbReference type="InterPro" id="IPR036426">
    <property type="entry name" value="Bulb-type_lectin_dom_sf"/>
</dbReference>
<sequence>MEARKLIICLCIFIVHCRADDMISGNQTIIDNGNSTIDSASGLFELGFFSPGKSKNRYLGIWYKSISAGTVVWVANRESPLMDDSGVLRIDENGRLVLSNGAGAVIWSSKSSRAAKNAVCLLLDSGNLVIRYEDDPGLKRFLWQSFDHPGDQFLPGMKLGWDLGSGLNQSYLTSWRSSDDPSPGDFTLRLNLDGFPQVLVWNGAVVQFRFGPWDGVGFSGTSPAIKYPRFISNFTFQQTGIYYGFHAANSSDIMRVILNPEGNVFVLVWINKTRSWESLLTSPKDDCDRYAFCGPFGVCNIAKARIGSSVCGCVEGFEPKFPEKWKEGDWSDGCVRINALSCGHGDRFILYPGQKLPDTRRSWFNQSTILEDCKIKCLSNCSCTAYSKLDVREGRRGCMLWFDDISDLRDNSEDVQNLYVRLATSKSAENRSSRKKRKLVIIVIVVSFILTILLCIFTRYILKKRKLRREGFKLNLRSDPKSYNNGEDLDLPLFGFSVIANATDCFSENSKLGEGGFGCVYKGILKDGQEIAVKRLAKESRQRLREFKNEISCIAKLQHRNLVRLLGFCIEREEMLLIYEYMPNNSLNHLLFESERRRSLDWPKRYNIINGIARGLLYLHQDSRLKVIHRDMKASNVLIDSEMNPRISDFGLARIFWGSESESKTTKVVGTYGYMSPEYALDGKFSDKSDVYSFGVLVLEIVSGIKMGGFFDLDPDLNLLRHAWTLYQEGKCLELLDQAAMDSYNQSELFRVIQVGLLCVQPYPEDRPSMSMVLLMLSSHNELARPKQPTFFNDRNQLVRNQLVSESSLISEISSSSSIFSPR</sequence>
<evidence type="ECO:0000259" key="17">
    <source>
        <dbReference type="PROSITE" id="PS50948"/>
    </source>
</evidence>
<dbReference type="InterPro" id="IPR000858">
    <property type="entry name" value="S_locus_glycoprot_dom"/>
</dbReference>
<evidence type="ECO:0000256" key="2">
    <source>
        <dbReference type="ARBA" id="ARBA00022679"/>
    </source>
</evidence>
<dbReference type="Pfam" id="PF01453">
    <property type="entry name" value="B_lectin"/>
    <property type="match status" value="1"/>
</dbReference>
<feature type="domain" description="Apple" evidence="17">
    <location>
        <begin position="342"/>
        <end position="423"/>
    </location>
</feature>
<dbReference type="EMBL" id="CP093344">
    <property type="protein sequence ID" value="WOG86155.1"/>
    <property type="molecule type" value="Genomic_DNA"/>
</dbReference>
<feature type="domain" description="Protein kinase" evidence="15">
    <location>
        <begin position="506"/>
        <end position="783"/>
    </location>
</feature>
<keyword evidence="13" id="KW-1133">Transmembrane helix</keyword>
<name>A0AAF0WDQ9_DAUCS</name>
<keyword evidence="3 14" id="KW-0732">Signal</keyword>
<dbReference type="FunFam" id="3.30.200.20:FF:000195">
    <property type="entry name" value="G-type lectin S-receptor-like serine/threonine-protein kinase"/>
    <property type="match status" value="1"/>
</dbReference>
<dbReference type="Proteomes" id="UP000077755">
    <property type="component" value="Chromosome 2"/>
</dbReference>
<keyword evidence="19" id="KW-1185">Reference proteome</keyword>
<dbReference type="CDD" id="cd14066">
    <property type="entry name" value="STKc_IRAK"/>
    <property type="match status" value="1"/>
</dbReference>
<feature type="chain" id="PRO_5042246880" description="Receptor-like serine/threonine-protein kinase" evidence="14">
    <location>
        <begin position="20"/>
        <end position="823"/>
    </location>
</feature>
<evidence type="ECO:0000313" key="19">
    <source>
        <dbReference type="Proteomes" id="UP000077755"/>
    </source>
</evidence>
<keyword evidence="8" id="KW-0325">Glycoprotein</keyword>
<keyword evidence="4 11" id="KW-0547">Nucleotide-binding</keyword>
<reference evidence="18" key="1">
    <citation type="journal article" date="2016" name="Nat. Genet.">
        <title>A high-quality carrot genome assembly provides new insights into carotenoid accumulation and asterid genome evolution.</title>
        <authorList>
            <person name="Iorizzo M."/>
            <person name="Ellison S."/>
            <person name="Senalik D."/>
            <person name="Zeng P."/>
            <person name="Satapoomin P."/>
            <person name="Huang J."/>
            <person name="Bowman M."/>
            <person name="Iovene M."/>
            <person name="Sanseverino W."/>
            <person name="Cavagnaro P."/>
            <person name="Yildiz M."/>
            <person name="Macko-Podgorni A."/>
            <person name="Moranska E."/>
            <person name="Grzebelus E."/>
            <person name="Grzebelus D."/>
            <person name="Ashrafi H."/>
            <person name="Zheng Z."/>
            <person name="Cheng S."/>
            <person name="Spooner D."/>
            <person name="Van Deynze A."/>
            <person name="Simon P."/>
        </authorList>
    </citation>
    <scope>NUCLEOTIDE SEQUENCE</scope>
    <source>
        <tissue evidence="18">Leaf</tissue>
    </source>
</reference>
<gene>
    <name evidence="18" type="ORF">DCAR_0205356</name>
</gene>
<evidence type="ECO:0000256" key="4">
    <source>
        <dbReference type="ARBA" id="ARBA00022741"/>
    </source>
</evidence>
<evidence type="ECO:0000256" key="8">
    <source>
        <dbReference type="ARBA" id="ARBA00023180"/>
    </source>
</evidence>
<proteinExistence type="inferred from homology"/>
<feature type="signal peptide" evidence="14">
    <location>
        <begin position="1"/>
        <end position="19"/>
    </location>
</feature>
<dbReference type="EC" id="2.7.11.1" evidence="11"/>
<feature type="transmembrane region" description="Helical" evidence="13">
    <location>
        <begin position="439"/>
        <end position="462"/>
    </location>
</feature>
<dbReference type="AlphaFoldDB" id="A0AAF0WDQ9"/>
<evidence type="ECO:0000259" key="16">
    <source>
        <dbReference type="PROSITE" id="PS50927"/>
    </source>
</evidence>
<comment type="similarity">
    <text evidence="11">Belongs to the protein kinase superfamily. Ser/Thr protein kinase family.</text>
</comment>
<dbReference type="PANTHER" id="PTHR32444">
    <property type="entry name" value="BULB-TYPE LECTIN DOMAIN-CONTAINING PROTEIN"/>
    <property type="match status" value="1"/>
</dbReference>
<reference evidence="18" key="2">
    <citation type="submission" date="2022-03" db="EMBL/GenBank/DDBJ databases">
        <title>Draft title - Genomic analysis of global carrot germplasm unveils the trajectory of domestication and the origin of high carotenoid orange carrot.</title>
        <authorList>
            <person name="Iorizzo M."/>
            <person name="Ellison S."/>
            <person name="Senalik D."/>
            <person name="Macko-Podgorni A."/>
            <person name="Grzebelus D."/>
            <person name="Bostan H."/>
            <person name="Rolling W."/>
            <person name="Curaba J."/>
            <person name="Simon P."/>
        </authorList>
    </citation>
    <scope>NUCLEOTIDE SEQUENCE</scope>
    <source>
        <tissue evidence="18">Leaf</tissue>
    </source>
</reference>
<keyword evidence="5 11" id="KW-0418">Kinase</keyword>
<dbReference type="CDD" id="cd01098">
    <property type="entry name" value="PAN_AP_plant"/>
    <property type="match status" value="1"/>
</dbReference>
<comment type="catalytic activity">
    <reaction evidence="10 11">
        <text>L-seryl-[protein] + ATP = O-phospho-L-seryl-[protein] + ADP + H(+)</text>
        <dbReference type="Rhea" id="RHEA:17989"/>
        <dbReference type="Rhea" id="RHEA-COMP:9863"/>
        <dbReference type="Rhea" id="RHEA-COMP:11604"/>
        <dbReference type="ChEBI" id="CHEBI:15378"/>
        <dbReference type="ChEBI" id="CHEBI:29999"/>
        <dbReference type="ChEBI" id="CHEBI:30616"/>
        <dbReference type="ChEBI" id="CHEBI:83421"/>
        <dbReference type="ChEBI" id="CHEBI:456216"/>
        <dbReference type="EC" id="2.7.11.1"/>
    </reaction>
</comment>
<dbReference type="InterPro" id="IPR001245">
    <property type="entry name" value="Ser-Thr/Tyr_kinase_cat_dom"/>
</dbReference>
<organism evidence="18 19">
    <name type="scientific">Daucus carota subsp. sativus</name>
    <name type="common">Carrot</name>
    <dbReference type="NCBI Taxonomy" id="79200"/>
    <lineage>
        <taxon>Eukaryota</taxon>
        <taxon>Viridiplantae</taxon>
        <taxon>Streptophyta</taxon>
        <taxon>Embryophyta</taxon>
        <taxon>Tracheophyta</taxon>
        <taxon>Spermatophyta</taxon>
        <taxon>Magnoliopsida</taxon>
        <taxon>eudicotyledons</taxon>
        <taxon>Gunneridae</taxon>
        <taxon>Pentapetalae</taxon>
        <taxon>asterids</taxon>
        <taxon>campanulids</taxon>
        <taxon>Apiales</taxon>
        <taxon>Apiaceae</taxon>
        <taxon>Apioideae</taxon>
        <taxon>Scandiceae</taxon>
        <taxon>Daucinae</taxon>
        <taxon>Daucus</taxon>
        <taxon>Daucus sect. Daucus</taxon>
    </lineage>
</organism>
<dbReference type="SUPFAM" id="SSF51110">
    <property type="entry name" value="alpha-D-mannose-specific plant lectins"/>
    <property type="match status" value="1"/>
</dbReference>
<dbReference type="Gene3D" id="2.90.10.10">
    <property type="entry name" value="Bulb-type lectin domain"/>
    <property type="match status" value="1"/>
</dbReference>
<dbReference type="GO" id="GO:0048544">
    <property type="term" value="P:recognition of pollen"/>
    <property type="evidence" value="ECO:0007669"/>
    <property type="project" value="InterPro"/>
</dbReference>
<feature type="binding site" evidence="12">
    <location>
        <position position="534"/>
    </location>
    <ligand>
        <name>ATP</name>
        <dbReference type="ChEBI" id="CHEBI:30616"/>
    </ligand>
</feature>
<dbReference type="SMART" id="SM00220">
    <property type="entry name" value="S_TKc"/>
    <property type="match status" value="1"/>
</dbReference>
<dbReference type="PANTHER" id="PTHR32444:SF235">
    <property type="entry name" value="OS01G0783900 PROTEIN"/>
    <property type="match status" value="1"/>
</dbReference>
<dbReference type="CDD" id="cd00028">
    <property type="entry name" value="B_lectin"/>
    <property type="match status" value="1"/>
</dbReference>
<dbReference type="InterPro" id="IPR000719">
    <property type="entry name" value="Prot_kinase_dom"/>
</dbReference>
<dbReference type="GO" id="GO:0005524">
    <property type="term" value="F:ATP binding"/>
    <property type="evidence" value="ECO:0007669"/>
    <property type="project" value="UniProtKB-UniRule"/>
</dbReference>
<dbReference type="SUPFAM" id="SSF56112">
    <property type="entry name" value="Protein kinase-like (PK-like)"/>
    <property type="match status" value="1"/>
</dbReference>
<evidence type="ECO:0000259" key="15">
    <source>
        <dbReference type="PROSITE" id="PS50011"/>
    </source>
</evidence>
<dbReference type="SMART" id="SM00473">
    <property type="entry name" value="PAN_AP"/>
    <property type="match status" value="1"/>
</dbReference>
<evidence type="ECO:0000256" key="7">
    <source>
        <dbReference type="ARBA" id="ARBA00023157"/>
    </source>
</evidence>
<dbReference type="FunFam" id="1.10.510.10:FF:000060">
    <property type="entry name" value="G-type lectin S-receptor-like serine/threonine-protein kinase"/>
    <property type="match status" value="1"/>
</dbReference>
<evidence type="ECO:0000256" key="13">
    <source>
        <dbReference type="SAM" id="Phobius"/>
    </source>
</evidence>
<keyword evidence="13" id="KW-0812">Transmembrane</keyword>
<dbReference type="FunFam" id="2.90.10.10:FF:000004">
    <property type="entry name" value="G-type lectin S-receptor-like serine/threonine-protein kinase"/>
    <property type="match status" value="1"/>
</dbReference>
<dbReference type="Gene3D" id="1.10.510.10">
    <property type="entry name" value="Transferase(Phosphotransferase) domain 1"/>
    <property type="match status" value="1"/>
</dbReference>
<dbReference type="Pfam" id="PF00954">
    <property type="entry name" value="S_locus_glycop"/>
    <property type="match status" value="1"/>
</dbReference>
<dbReference type="Pfam" id="PF07714">
    <property type="entry name" value="PK_Tyr_Ser-Thr"/>
    <property type="match status" value="1"/>
</dbReference>
<protein>
    <recommendedName>
        <fullName evidence="11">Receptor-like serine/threonine-protein kinase</fullName>
        <ecNumber evidence="11">2.7.11.1</ecNumber>
    </recommendedName>
</protein>
<dbReference type="InterPro" id="IPR001480">
    <property type="entry name" value="Bulb-type_lectin_dom"/>
</dbReference>
<keyword evidence="6 11" id="KW-0067">ATP-binding</keyword>
<dbReference type="InterPro" id="IPR017441">
    <property type="entry name" value="Protein_kinase_ATP_BS"/>
</dbReference>
<evidence type="ECO:0000256" key="12">
    <source>
        <dbReference type="PROSITE-ProRule" id="PRU10141"/>
    </source>
</evidence>
<dbReference type="InterPro" id="IPR024171">
    <property type="entry name" value="SRK-like_kinase"/>
</dbReference>
<dbReference type="GO" id="GO:0004674">
    <property type="term" value="F:protein serine/threonine kinase activity"/>
    <property type="evidence" value="ECO:0007669"/>
    <property type="project" value="UniProtKB-KW"/>
</dbReference>
<dbReference type="Pfam" id="PF08276">
    <property type="entry name" value="PAN_2"/>
    <property type="match status" value="1"/>
</dbReference>
<dbReference type="PIRSF" id="PIRSF000641">
    <property type="entry name" value="SRK"/>
    <property type="match status" value="1"/>
</dbReference>
<evidence type="ECO:0000256" key="3">
    <source>
        <dbReference type="ARBA" id="ARBA00022729"/>
    </source>
</evidence>
<dbReference type="InterPro" id="IPR008271">
    <property type="entry name" value="Ser/Thr_kinase_AS"/>
</dbReference>
<dbReference type="PROSITE" id="PS00107">
    <property type="entry name" value="PROTEIN_KINASE_ATP"/>
    <property type="match status" value="1"/>
</dbReference>
<dbReference type="SMART" id="SM00108">
    <property type="entry name" value="B_lectin"/>
    <property type="match status" value="1"/>
</dbReference>
<feature type="domain" description="Bulb-type lectin" evidence="16">
    <location>
        <begin position="20"/>
        <end position="143"/>
    </location>
</feature>
<evidence type="ECO:0000256" key="6">
    <source>
        <dbReference type="ARBA" id="ARBA00022840"/>
    </source>
</evidence>
<evidence type="ECO:0000256" key="9">
    <source>
        <dbReference type="ARBA" id="ARBA00047899"/>
    </source>
</evidence>
<evidence type="ECO:0000313" key="18">
    <source>
        <dbReference type="EMBL" id="WOG86155.1"/>
    </source>
</evidence>
<evidence type="ECO:0000256" key="11">
    <source>
        <dbReference type="PIRNR" id="PIRNR000641"/>
    </source>
</evidence>
<evidence type="ECO:0000256" key="1">
    <source>
        <dbReference type="ARBA" id="ARBA00022527"/>
    </source>
</evidence>
<dbReference type="Gene3D" id="3.30.200.20">
    <property type="entry name" value="Phosphorylase Kinase, domain 1"/>
    <property type="match status" value="1"/>
</dbReference>
<evidence type="ECO:0000256" key="5">
    <source>
        <dbReference type="ARBA" id="ARBA00022777"/>
    </source>
</evidence>
<keyword evidence="2 11" id="KW-0808">Transferase</keyword>
<accession>A0AAF0WDQ9</accession>
<dbReference type="InterPro" id="IPR011009">
    <property type="entry name" value="Kinase-like_dom_sf"/>
</dbReference>
<comment type="catalytic activity">
    <reaction evidence="9 11">
        <text>L-threonyl-[protein] + ATP = O-phospho-L-threonyl-[protein] + ADP + H(+)</text>
        <dbReference type="Rhea" id="RHEA:46608"/>
        <dbReference type="Rhea" id="RHEA-COMP:11060"/>
        <dbReference type="Rhea" id="RHEA-COMP:11605"/>
        <dbReference type="ChEBI" id="CHEBI:15378"/>
        <dbReference type="ChEBI" id="CHEBI:30013"/>
        <dbReference type="ChEBI" id="CHEBI:30616"/>
        <dbReference type="ChEBI" id="CHEBI:61977"/>
        <dbReference type="ChEBI" id="CHEBI:456216"/>
        <dbReference type="EC" id="2.7.11.1"/>
    </reaction>
</comment>
<evidence type="ECO:0000256" key="10">
    <source>
        <dbReference type="ARBA" id="ARBA00048679"/>
    </source>
</evidence>
<dbReference type="PROSITE" id="PS50927">
    <property type="entry name" value="BULB_LECTIN"/>
    <property type="match status" value="1"/>
</dbReference>
<evidence type="ECO:0000256" key="14">
    <source>
        <dbReference type="SAM" id="SignalP"/>
    </source>
</evidence>
<dbReference type="PROSITE" id="PS50011">
    <property type="entry name" value="PROTEIN_KINASE_DOM"/>
    <property type="match status" value="1"/>
</dbReference>
<dbReference type="InterPro" id="IPR003609">
    <property type="entry name" value="Pan_app"/>
</dbReference>